<dbReference type="GO" id="GO:0006351">
    <property type="term" value="P:DNA-templated transcription"/>
    <property type="evidence" value="ECO:0007669"/>
    <property type="project" value="InterPro"/>
</dbReference>
<dbReference type="CDD" id="cd00067">
    <property type="entry name" value="GAL4"/>
    <property type="match status" value="1"/>
</dbReference>
<dbReference type="PROSITE" id="PS00463">
    <property type="entry name" value="ZN2_CY6_FUNGAL_1"/>
    <property type="match status" value="1"/>
</dbReference>
<evidence type="ECO:0000313" key="9">
    <source>
        <dbReference type="EMBL" id="ORY35344.1"/>
    </source>
</evidence>
<keyword evidence="6" id="KW-0539">Nucleus</keyword>
<dbReference type="Pfam" id="PF04082">
    <property type="entry name" value="Fungal_trans"/>
    <property type="match status" value="1"/>
</dbReference>
<keyword evidence="10" id="KW-1185">Reference proteome</keyword>
<dbReference type="OrthoDB" id="2592082at2759"/>
<dbReference type="GO" id="GO:0000981">
    <property type="term" value="F:DNA-binding transcription factor activity, RNA polymerase II-specific"/>
    <property type="evidence" value="ECO:0007669"/>
    <property type="project" value="InterPro"/>
</dbReference>
<organism evidence="9 10">
    <name type="scientific">Naematelia encephala</name>
    <dbReference type="NCBI Taxonomy" id="71784"/>
    <lineage>
        <taxon>Eukaryota</taxon>
        <taxon>Fungi</taxon>
        <taxon>Dikarya</taxon>
        <taxon>Basidiomycota</taxon>
        <taxon>Agaricomycotina</taxon>
        <taxon>Tremellomycetes</taxon>
        <taxon>Tremellales</taxon>
        <taxon>Naemateliaceae</taxon>
        <taxon>Naematelia</taxon>
    </lineage>
</organism>
<proteinExistence type="predicted"/>
<evidence type="ECO:0000259" key="8">
    <source>
        <dbReference type="PROSITE" id="PS50048"/>
    </source>
</evidence>
<evidence type="ECO:0000256" key="5">
    <source>
        <dbReference type="ARBA" id="ARBA00023163"/>
    </source>
</evidence>
<evidence type="ECO:0000256" key="4">
    <source>
        <dbReference type="ARBA" id="ARBA00023125"/>
    </source>
</evidence>
<dbReference type="InParanoid" id="A0A1Y2BKQ3"/>
<dbReference type="InterPro" id="IPR036864">
    <property type="entry name" value="Zn2-C6_fun-type_DNA-bd_sf"/>
</dbReference>
<keyword evidence="4" id="KW-0238">DNA-binding</keyword>
<dbReference type="InterPro" id="IPR051089">
    <property type="entry name" value="prtT"/>
</dbReference>
<keyword evidence="5" id="KW-0804">Transcription</keyword>
<keyword evidence="2" id="KW-0479">Metal-binding</keyword>
<dbReference type="GO" id="GO:0005634">
    <property type="term" value="C:nucleus"/>
    <property type="evidence" value="ECO:0007669"/>
    <property type="project" value="UniProtKB-SubCell"/>
</dbReference>
<accession>A0A1Y2BKQ3</accession>
<evidence type="ECO:0000256" key="3">
    <source>
        <dbReference type="ARBA" id="ARBA00023015"/>
    </source>
</evidence>
<reference evidence="9 10" key="1">
    <citation type="submission" date="2016-07" db="EMBL/GenBank/DDBJ databases">
        <title>Pervasive Adenine N6-methylation of Active Genes in Fungi.</title>
        <authorList>
            <consortium name="DOE Joint Genome Institute"/>
            <person name="Mondo S.J."/>
            <person name="Dannebaum R.O."/>
            <person name="Kuo R.C."/>
            <person name="Labutti K."/>
            <person name="Haridas S."/>
            <person name="Kuo A."/>
            <person name="Salamov A."/>
            <person name="Ahrendt S.R."/>
            <person name="Lipzen A."/>
            <person name="Sullivan W."/>
            <person name="Andreopoulos W.B."/>
            <person name="Clum A."/>
            <person name="Lindquist E."/>
            <person name="Daum C."/>
            <person name="Ramamoorthy G.K."/>
            <person name="Gryganskyi A."/>
            <person name="Culley D."/>
            <person name="Magnuson J.K."/>
            <person name="James T.Y."/>
            <person name="O'Malley M.A."/>
            <person name="Stajich J.E."/>
            <person name="Spatafora J.W."/>
            <person name="Visel A."/>
            <person name="Grigoriev I.V."/>
        </authorList>
    </citation>
    <scope>NUCLEOTIDE SEQUENCE [LARGE SCALE GENOMIC DNA]</scope>
    <source>
        <strain evidence="9 10">68-887.2</strain>
    </source>
</reference>
<evidence type="ECO:0000256" key="2">
    <source>
        <dbReference type="ARBA" id="ARBA00022723"/>
    </source>
</evidence>
<dbReference type="Gene3D" id="4.10.240.10">
    <property type="entry name" value="Zn(2)-C6 fungal-type DNA-binding domain"/>
    <property type="match status" value="1"/>
</dbReference>
<keyword evidence="3" id="KW-0805">Transcription regulation</keyword>
<evidence type="ECO:0000256" key="1">
    <source>
        <dbReference type="ARBA" id="ARBA00004123"/>
    </source>
</evidence>
<feature type="compositionally biased region" description="Basic and acidic residues" evidence="7">
    <location>
        <begin position="1"/>
        <end position="10"/>
    </location>
</feature>
<dbReference type="PROSITE" id="PS50048">
    <property type="entry name" value="ZN2_CY6_FUNGAL_2"/>
    <property type="match status" value="1"/>
</dbReference>
<dbReference type="GO" id="GO:0008270">
    <property type="term" value="F:zinc ion binding"/>
    <property type="evidence" value="ECO:0007669"/>
    <property type="project" value="InterPro"/>
</dbReference>
<dbReference type="PANTHER" id="PTHR31845:SF17">
    <property type="entry name" value="ZN(II)2CYS6 TRANSCRIPTION FACTOR (EUROFUNG)"/>
    <property type="match status" value="1"/>
</dbReference>
<comment type="caution">
    <text evidence="9">The sequence shown here is derived from an EMBL/GenBank/DDBJ whole genome shotgun (WGS) entry which is preliminary data.</text>
</comment>
<comment type="subcellular location">
    <subcellularLocation>
        <location evidence="1">Nucleus</location>
    </subcellularLocation>
</comment>
<dbReference type="InterPro" id="IPR001138">
    <property type="entry name" value="Zn2Cys6_DnaBD"/>
</dbReference>
<dbReference type="CDD" id="cd12148">
    <property type="entry name" value="fungal_TF_MHR"/>
    <property type="match status" value="1"/>
</dbReference>
<dbReference type="STRING" id="71784.A0A1Y2BKQ3"/>
<gene>
    <name evidence="9" type="ORF">BCR39DRAFT_584987</name>
</gene>
<sequence length="726" mass="79192">MTSASERSEAAEEISDEPPPKIRRTARACLQCRARKQRCLPETEDSSPQAACHRCHRLEITCSFETELQAASENLAGPAKLAQIVIDLQKRVNLQEARVTYLEQKIAEGGACVENGLDGTGTDPVSWMGTQQPPESQQGYNLAVTTASSVDLTEMTTMELGPPIATLRRLGALPKDRVDTAPVQEVSPVGRHGRSTPFQHDPVSMGILTAHELQVAFDIFFTHCHPHAPLLSLSLRNSYERLRSQSPALHLSICAIGARFWPQSDPLQPSSTDRRGPHPKYAHLVTLLDQAVGRLLLRPQTSDASLDTIRVLLLYAQWMPFDSVRAAPQTAKTRYNDVSAWAVLGLANRYAVFIGLEHAAIAPFIGDAQLVTEEDMSRLRAWNNLVTCDCNLMLTSGLPASLNPTKTAQISRSFGTHRLAQQPSDLRVAALLELVVITNRAVQTSGDLSGRAMDTSCLMKANLDLDEWEKHWSPKLRETEAQHCSLPFTSVRWYRLALNSASLGPLLSVQPPGHTRPLQVSLLQSLEASINAAAQIIISLSSYGSSYVWTVSMDNEASWPLGPWSPDAEAVARLYFAVDSAWISHTFAVTFLVLCYIRGTVDDNLHICLLNPYDSAQTRAPSPPRPGSILTRLLDLAVAVFDSICGPSCSHPAKDFAAVVNNARSLVLSPSILEARTRQDAEAAALQTLYDLMNDSGLEWAGGLLGSGTTAGHAWESEGTSGLYML</sequence>
<dbReference type="PANTHER" id="PTHR31845">
    <property type="entry name" value="FINGER DOMAIN PROTEIN, PUTATIVE-RELATED"/>
    <property type="match status" value="1"/>
</dbReference>
<dbReference type="SUPFAM" id="SSF57701">
    <property type="entry name" value="Zn2/Cys6 DNA-binding domain"/>
    <property type="match status" value="1"/>
</dbReference>
<dbReference type="AlphaFoldDB" id="A0A1Y2BKQ3"/>
<dbReference type="InterPro" id="IPR007219">
    <property type="entry name" value="XnlR_reg_dom"/>
</dbReference>
<feature type="domain" description="Zn(2)-C6 fungal-type" evidence="8">
    <location>
        <begin position="28"/>
        <end position="64"/>
    </location>
</feature>
<dbReference type="Proteomes" id="UP000193986">
    <property type="component" value="Unassembled WGS sequence"/>
</dbReference>
<evidence type="ECO:0000256" key="7">
    <source>
        <dbReference type="SAM" id="MobiDB-lite"/>
    </source>
</evidence>
<evidence type="ECO:0000313" key="10">
    <source>
        <dbReference type="Proteomes" id="UP000193986"/>
    </source>
</evidence>
<dbReference type="SMART" id="SM00066">
    <property type="entry name" value="GAL4"/>
    <property type="match status" value="1"/>
</dbReference>
<name>A0A1Y2BKQ3_9TREE</name>
<feature type="region of interest" description="Disordered" evidence="7">
    <location>
        <begin position="1"/>
        <end position="22"/>
    </location>
</feature>
<protein>
    <recommendedName>
        <fullName evidence="8">Zn(2)-C6 fungal-type domain-containing protein</fullName>
    </recommendedName>
</protein>
<dbReference type="EMBL" id="MCFC01000001">
    <property type="protein sequence ID" value="ORY35344.1"/>
    <property type="molecule type" value="Genomic_DNA"/>
</dbReference>
<dbReference type="GO" id="GO:0000976">
    <property type="term" value="F:transcription cis-regulatory region binding"/>
    <property type="evidence" value="ECO:0007669"/>
    <property type="project" value="TreeGrafter"/>
</dbReference>
<evidence type="ECO:0000256" key="6">
    <source>
        <dbReference type="ARBA" id="ARBA00023242"/>
    </source>
</evidence>